<reference evidence="3" key="1">
    <citation type="submission" date="2012-11" db="EMBL/GenBank/DDBJ databases">
        <authorList>
            <person name="Lucero-Rivera Y.E."/>
            <person name="Tovar-Ramirez D."/>
        </authorList>
    </citation>
    <scope>NUCLEOTIDE SEQUENCE [LARGE SCALE GENOMIC DNA]</scope>
    <source>
        <strain evidence="3">Araruama</strain>
    </source>
</reference>
<evidence type="ECO:0000259" key="1">
    <source>
        <dbReference type="Pfam" id="PF13173"/>
    </source>
</evidence>
<dbReference type="InterPro" id="IPR041682">
    <property type="entry name" value="AAA_14"/>
</dbReference>
<accession>A0A1V1NZD2</accession>
<dbReference type="Proteomes" id="UP000189670">
    <property type="component" value="Unassembled WGS sequence"/>
</dbReference>
<dbReference type="Pfam" id="PF13173">
    <property type="entry name" value="AAA_14"/>
    <property type="match status" value="1"/>
</dbReference>
<sequence length="122" mass="13948">MSKDFSCSTSASTVSAIAANLYSKCFLPVLAGKSTYVRHLLANEKYLEIDLLRNQTLIKYSSNPDILISEVEYILQTNDKYYIFIDEIQKCPKLLDVIHYLLEVFKGCFENILNLARKQLDG</sequence>
<dbReference type="AlphaFoldDB" id="A0A1V1NZD2"/>
<dbReference type="InterPro" id="IPR027417">
    <property type="entry name" value="P-loop_NTPase"/>
</dbReference>
<proteinExistence type="predicted"/>
<comment type="caution">
    <text evidence="2">The sequence shown here is derived from an EMBL/GenBank/DDBJ whole genome shotgun (WGS) entry which is preliminary data.</text>
</comment>
<gene>
    <name evidence="2" type="ORF">OMM_11072</name>
</gene>
<evidence type="ECO:0000313" key="2">
    <source>
        <dbReference type="EMBL" id="ETR67921.1"/>
    </source>
</evidence>
<evidence type="ECO:0000313" key="3">
    <source>
        <dbReference type="Proteomes" id="UP000189670"/>
    </source>
</evidence>
<feature type="domain" description="AAA" evidence="1">
    <location>
        <begin position="31"/>
        <end position="104"/>
    </location>
</feature>
<dbReference type="EMBL" id="ATBP01001156">
    <property type="protein sequence ID" value="ETR67921.1"/>
    <property type="molecule type" value="Genomic_DNA"/>
</dbReference>
<organism evidence="2 3">
    <name type="scientific">Candidatus Magnetoglobus multicellularis str. Araruama</name>
    <dbReference type="NCBI Taxonomy" id="890399"/>
    <lineage>
        <taxon>Bacteria</taxon>
        <taxon>Pseudomonadati</taxon>
        <taxon>Thermodesulfobacteriota</taxon>
        <taxon>Desulfobacteria</taxon>
        <taxon>Desulfobacterales</taxon>
        <taxon>Desulfobacteraceae</taxon>
        <taxon>Candidatus Magnetoglobus</taxon>
    </lineage>
</organism>
<dbReference type="SUPFAM" id="SSF52540">
    <property type="entry name" value="P-loop containing nucleoside triphosphate hydrolases"/>
    <property type="match status" value="1"/>
</dbReference>
<name>A0A1V1NZD2_9BACT</name>
<protein>
    <recommendedName>
        <fullName evidence="1">AAA domain-containing protein</fullName>
    </recommendedName>
</protein>